<comment type="caution">
    <text evidence="1">The sequence shown here is derived from an EMBL/GenBank/DDBJ whole genome shotgun (WGS) entry which is preliminary data.</text>
</comment>
<gene>
    <name evidence="1" type="ORF">RHSIM_Rhsim01G0094600</name>
</gene>
<dbReference type="EMBL" id="WJXA01000001">
    <property type="protein sequence ID" value="KAF7152907.1"/>
    <property type="molecule type" value="Genomic_DNA"/>
</dbReference>
<accession>A0A834LW42</accession>
<sequence>MGRTKGCFFMLNGRIWWRRKIEEKRCQARKGFDIGDIPYNNRASGVPVRPIDLDKVPESLVMIEKFSSFTIKEFNKSKVNDIACPGSSPLNFRAKVYQCKGYGRDSTVGEAFGALTFKLVTLRF</sequence>
<reference evidence="1" key="1">
    <citation type="submission" date="2019-11" db="EMBL/GenBank/DDBJ databases">
        <authorList>
            <person name="Liu Y."/>
            <person name="Hou J."/>
            <person name="Li T.-Q."/>
            <person name="Guan C.-H."/>
            <person name="Wu X."/>
            <person name="Wu H.-Z."/>
            <person name="Ling F."/>
            <person name="Zhang R."/>
            <person name="Shi X.-G."/>
            <person name="Ren J.-P."/>
            <person name="Chen E.-F."/>
            <person name="Sun J.-M."/>
        </authorList>
    </citation>
    <scope>NUCLEOTIDE SEQUENCE</scope>
    <source>
        <strain evidence="1">Adult_tree_wgs_1</strain>
        <tissue evidence="1">Leaves</tissue>
    </source>
</reference>
<evidence type="ECO:0000313" key="1">
    <source>
        <dbReference type="EMBL" id="KAF7152907.1"/>
    </source>
</evidence>
<dbReference type="Proteomes" id="UP000626092">
    <property type="component" value="Unassembled WGS sequence"/>
</dbReference>
<keyword evidence="2" id="KW-1185">Reference proteome</keyword>
<protein>
    <submittedName>
        <fullName evidence="1">Uncharacterized protein</fullName>
    </submittedName>
</protein>
<evidence type="ECO:0000313" key="2">
    <source>
        <dbReference type="Proteomes" id="UP000626092"/>
    </source>
</evidence>
<name>A0A834LW42_RHOSS</name>
<dbReference type="OrthoDB" id="1738662at2759"/>
<proteinExistence type="predicted"/>
<organism evidence="1 2">
    <name type="scientific">Rhododendron simsii</name>
    <name type="common">Sims's rhododendron</name>
    <dbReference type="NCBI Taxonomy" id="118357"/>
    <lineage>
        <taxon>Eukaryota</taxon>
        <taxon>Viridiplantae</taxon>
        <taxon>Streptophyta</taxon>
        <taxon>Embryophyta</taxon>
        <taxon>Tracheophyta</taxon>
        <taxon>Spermatophyta</taxon>
        <taxon>Magnoliopsida</taxon>
        <taxon>eudicotyledons</taxon>
        <taxon>Gunneridae</taxon>
        <taxon>Pentapetalae</taxon>
        <taxon>asterids</taxon>
        <taxon>Ericales</taxon>
        <taxon>Ericaceae</taxon>
        <taxon>Ericoideae</taxon>
        <taxon>Rhodoreae</taxon>
        <taxon>Rhododendron</taxon>
    </lineage>
</organism>
<dbReference type="AlphaFoldDB" id="A0A834LW42"/>